<organism evidence="1">
    <name type="scientific">Terrestrivirus sp</name>
    <dbReference type="NCBI Taxonomy" id="2487775"/>
    <lineage>
        <taxon>Viruses</taxon>
        <taxon>Varidnaviria</taxon>
        <taxon>Bamfordvirae</taxon>
        <taxon>Nucleocytoviricota</taxon>
        <taxon>Megaviricetes</taxon>
        <taxon>Imitervirales</taxon>
        <taxon>Mimiviridae</taxon>
        <taxon>Klosneuvirinae</taxon>
    </lineage>
</organism>
<name>A0A3G4ZPN6_9VIRU</name>
<reference evidence="1" key="1">
    <citation type="submission" date="2018-10" db="EMBL/GenBank/DDBJ databases">
        <title>Hidden diversity of soil giant viruses.</title>
        <authorList>
            <person name="Schulz F."/>
            <person name="Alteio L."/>
            <person name="Goudeau D."/>
            <person name="Ryan E.M."/>
            <person name="Malmstrom R.R."/>
            <person name="Blanchard J."/>
            <person name="Woyke T."/>
        </authorList>
    </citation>
    <scope>NUCLEOTIDE SEQUENCE</scope>
    <source>
        <strain evidence="1">TEV1</strain>
    </source>
</reference>
<protein>
    <submittedName>
        <fullName evidence="1">Uncharacterized protein</fullName>
    </submittedName>
</protein>
<gene>
    <name evidence="1" type="ORF">Terrestrivirus3_200</name>
</gene>
<accession>A0A3G4ZPN6</accession>
<dbReference type="EMBL" id="MK071981">
    <property type="protein sequence ID" value="AYV75931.1"/>
    <property type="molecule type" value="Genomic_DNA"/>
</dbReference>
<sequence length="308" mass="35665">MKIAIIKPNSVRYNETDLVRTNFTQEKTEDLLEDNVVYKTVTNDNEFMKILIDTLTENIPEGDNFLAFHTGIIRHVGDELYQICHVYATPELHDYIKQIDLKFNGISTYLTDALTPVFGNAVVFKIDTLNNENKLDTLTESNLIEIYNNKFIHKGVILNVDETIDETVFVFNPVDWISPHEIHKYKYIETEVLDKVLMIFYDNTIPKNVETSNKLGSQLTSSHGVYGRLILGLHDQVKDSDNNSFKYADLSKDVMKDIINMVCIRKEEKKMKEIEDTDLTVVNGKRIYNNFYKMLKNRLNAQQMTSSN</sequence>
<proteinExistence type="predicted"/>
<evidence type="ECO:0000313" key="1">
    <source>
        <dbReference type="EMBL" id="AYV75931.1"/>
    </source>
</evidence>